<dbReference type="EC" id="1.1.1.163" evidence="3"/>
<dbReference type="EC" id="1.1.1.53" evidence="3"/>
<sequence>MTTSQQPLLDGKVALVSGGARGMGAEHVRRLAEEGAVVHFGDVQFDLAGTLAEQLQSKGLEVHAHDLDVTDSASWQNVIDAVAARHECLDVLVNNAGILDMAGLEESTEDSWRRTLDINTSGVFLGAKTALPLLKRSRAASIINISSIFGIVAAEGYLAYTASKGAVTTMSKSMACTYGKLGIRCNSVHPGYIETAMLDAELNQLPEGATALLHTQIPLRRFAQAVEVSEVIVFLASDRASYVTGAEIVVDGGLLAGR</sequence>
<dbReference type="Gene3D" id="3.40.50.720">
    <property type="entry name" value="NAD(P)-binding Rossmann-like Domain"/>
    <property type="match status" value="1"/>
</dbReference>
<dbReference type="PRINTS" id="PR00080">
    <property type="entry name" value="SDRFAMILY"/>
</dbReference>
<accession>A0A378TFF6</accession>
<evidence type="ECO:0000313" key="4">
    <source>
        <dbReference type="Proteomes" id="UP000254978"/>
    </source>
</evidence>
<keyword evidence="2 3" id="KW-0560">Oxidoreductase</keyword>
<organism evidence="3 4">
    <name type="scientific">Mycolicibacterium tokaiense</name>
    <dbReference type="NCBI Taxonomy" id="39695"/>
    <lineage>
        <taxon>Bacteria</taxon>
        <taxon>Bacillati</taxon>
        <taxon>Actinomycetota</taxon>
        <taxon>Actinomycetes</taxon>
        <taxon>Mycobacteriales</taxon>
        <taxon>Mycobacteriaceae</taxon>
        <taxon>Mycolicibacterium</taxon>
    </lineage>
</organism>
<dbReference type="Proteomes" id="UP000254978">
    <property type="component" value="Unassembled WGS sequence"/>
</dbReference>
<dbReference type="InterPro" id="IPR036291">
    <property type="entry name" value="NAD(P)-bd_dom_sf"/>
</dbReference>
<evidence type="ECO:0000313" key="3">
    <source>
        <dbReference type="EMBL" id="STZ58266.1"/>
    </source>
</evidence>
<dbReference type="Pfam" id="PF13561">
    <property type="entry name" value="adh_short_C2"/>
    <property type="match status" value="1"/>
</dbReference>
<dbReference type="AlphaFoldDB" id="A0A378TFF6"/>
<name>A0A378TFF6_9MYCO</name>
<keyword evidence="4" id="KW-1185">Reference proteome</keyword>
<dbReference type="PANTHER" id="PTHR42760:SF133">
    <property type="entry name" value="3-OXOACYL-[ACYL-CARRIER-PROTEIN] REDUCTASE"/>
    <property type="match status" value="1"/>
</dbReference>
<evidence type="ECO:0000256" key="1">
    <source>
        <dbReference type="ARBA" id="ARBA00006484"/>
    </source>
</evidence>
<dbReference type="GO" id="GO:0055041">
    <property type="term" value="F:cyclopentanol dehydrogenase activity"/>
    <property type="evidence" value="ECO:0007669"/>
    <property type="project" value="UniProtKB-EC"/>
</dbReference>
<comment type="similarity">
    <text evidence="1">Belongs to the short-chain dehydrogenases/reductases (SDR) family.</text>
</comment>
<evidence type="ECO:0000256" key="2">
    <source>
        <dbReference type="ARBA" id="ARBA00023002"/>
    </source>
</evidence>
<dbReference type="PROSITE" id="PS00061">
    <property type="entry name" value="ADH_SHORT"/>
    <property type="match status" value="1"/>
</dbReference>
<dbReference type="FunFam" id="3.40.50.720:FF:000084">
    <property type="entry name" value="Short-chain dehydrogenase reductase"/>
    <property type="match status" value="1"/>
</dbReference>
<gene>
    <name evidence="3" type="primary">hsd</name>
    <name evidence="3" type="ORF">NCTC10821_01777</name>
</gene>
<dbReference type="InterPro" id="IPR020904">
    <property type="entry name" value="Sc_DH/Rdtase_CS"/>
</dbReference>
<dbReference type="NCBIfam" id="NF005559">
    <property type="entry name" value="PRK07231.1"/>
    <property type="match status" value="1"/>
</dbReference>
<protein>
    <submittedName>
        <fullName evidence="3">3-alpha-(Or 20-beta)-hydroxysteroid dehydrogenase</fullName>
        <ecNumber evidence="3">1.1.1.163</ecNumber>
        <ecNumber evidence="3">1.1.1.53</ecNumber>
    </submittedName>
</protein>
<proteinExistence type="inferred from homology"/>
<dbReference type="PANTHER" id="PTHR42760">
    <property type="entry name" value="SHORT-CHAIN DEHYDROGENASES/REDUCTASES FAMILY MEMBER"/>
    <property type="match status" value="1"/>
</dbReference>
<dbReference type="EMBL" id="UGQT01000001">
    <property type="protein sequence ID" value="STZ58266.1"/>
    <property type="molecule type" value="Genomic_DNA"/>
</dbReference>
<dbReference type="RefSeq" id="WP_068915431.1">
    <property type="nucleotide sequence ID" value="NZ_AP022600.1"/>
</dbReference>
<dbReference type="SUPFAM" id="SSF51735">
    <property type="entry name" value="NAD(P)-binding Rossmann-fold domains"/>
    <property type="match status" value="1"/>
</dbReference>
<dbReference type="GO" id="GO:0047044">
    <property type="term" value="F:androstan-3-alpha,17-beta-diol dehydrogenase (NAD+) activity"/>
    <property type="evidence" value="ECO:0007669"/>
    <property type="project" value="UniProtKB-EC"/>
</dbReference>
<dbReference type="PRINTS" id="PR00081">
    <property type="entry name" value="GDHRDH"/>
</dbReference>
<dbReference type="InterPro" id="IPR002347">
    <property type="entry name" value="SDR_fam"/>
</dbReference>
<reference evidence="3 4" key="1">
    <citation type="submission" date="2018-06" db="EMBL/GenBank/DDBJ databases">
        <authorList>
            <consortium name="Pathogen Informatics"/>
            <person name="Doyle S."/>
        </authorList>
    </citation>
    <scope>NUCLEOTIDE SEQUENCE [LARGE SCALE GENOMIC DNA]</scope>
    <source>
        <strain evidence="3 4">NCTC10821</strain>
    </source>
</reference>